<protein>
    <submittedName>
        <fullName evidence="2">ORF6N domain-containing protein</fullName>
    </submittedName>
</protein>
<evidence type="ECO:0000259" key="1">
    <source>
        <dbReference type="Pfam" id="PF10543"/>
    </source>
</evidence>
<dbReference type="AlphaFoldDB" id="A0A7L5E5M5"/>
<proteinExistence type="predicted"/>
<dbReference type="KEGG" id="mrob:HH214_18320"/>
<name>A0A7L5E5M5_9SPHI</name>
<evidence type="ECO:0000313" key="3">
    <source>
        <dbReference type="Proteomes" id="UP000503278"/>
    </source>
</evidence>
<dbReference type="Proteomes" id="UP000503278">
    <property type="component" value="Chromosome"/>
</dbReference>
<dbReference type="InterPro" id="IPR018873">
    <property type="entry name" value="KilA-N_DNA-bd_domain"/>
</dbReference>
<feature type="domain" description="KilA-N DNA-binding" evidence="1">
    <location>
        <begin position="13"/>
        <end position="97"/>
    </location>
</feature>
<sequence length="174" mass="20766">MENALIPDEILMNKIYMIRDQKVMLDSDLAELYGVETRRLNEQVARNIDRFPDDFMFRLNESEFDSLMSQIATSKRGGRRKLPYVFTEHGVLMLSSVLNSKQAIRVNIQVMRIFTRIRKIFLENTELHMEIETIKKKLDNQDKNMEIVFRYLDELIDKNENPKEQKRIGYKPDF</sequence>
<gene>
    <name evidence="2" type="ORF">HH214_18320</name>
</gene>
<keyword evidence="3" id="KW-1185">Reference proteome</keyword>
<organism evidence="2 3">
    <name type="scientific">Mucilaginibacter robiniae</name>
    <dbReference type="NCBI Taxonomy" id="2728022"/>
    <lineage>
        <taxon>Bacteria</taxon>
        <taxon>Pseudomonadati</taxon>
        <taxon>Bacteroidota</taxon>
        <taxon>Sphingobacteriia</taxon>
        <taxon>Sphingobacteriales</taxon>
        <taxon>Sphingobacteriaceae</taxon>
        <taxon>Mucilaginibacter</taxon>
    </lineage>
</organism>
<accession>A0A7L5E5M5</accession>
<dbReference type="RefSeq" id="WP_169610080.1">
    <property type="nucleotide sequence ID" value="NZ_CP051682.1"/>
</dbReference>
<dbReference type="Pfam" id="PF10543">
    <property type="entry name" value="ORF6N"/>
    <property type="match status" value="1"/>
</dbReference>
<evidence type="ECO:0000313" key="2">
    <source>
        <dbReference type="EMBL" id="QJD97687.1"/>
    </source>
</evidence>
<dbReference type="EMBL" id="CP051682">
    <property type="protein sequence ID" value="QJD97687.1"/>
    <property type="molecule type" value="Genomic_DNA"/>
</dbReference>
<reference evidence="2 3" key="1">
    <citation type="submission" date="2020-04" db="EMBL/GenBank/DDBJ databases">
        <title>Genome sequencing of novel species.</title>
        <authorList>
            <person name="Heo J."/>
            <person name="Kim S.-J."/>
            <person name="Kim J.-S."/>
            <person name="Hong S.-B."/>
            <person name="Kwon S.-W."/>
        </authorList>
    </citation>
    <scope>NUCLEOTIDE SEQUENCE [LARGE SCALE GENOMIC DNA]</scope>
    <source>
        <strain evidence="2 3">F39-2</strain>
    </source>
</reference>